<organism evidence="1 2">
    <name type="scientific">Choristoneura fumiferana</name>
    <name type="common">Spruce budworm moth</name>
    <name type="synonym">Archips fumiferana</name>
    <dbReference type="NCBI Taxonomy" id="7141"/>
    <lineage>
        <taxon>Eukaryota</taxon>
        <taxon>Metazoa</taxon>
        <taxon>Ecdysozoa</taxon>
        <taxon>Arthropoda</taxon>
        <taxon>Hexapoda</taxon>
        <taxon>Insecta</taxon>
        <taxon>Pterygota</taxon>
        <taxon>Neoptera</taxon>
        <taxon>Endopterygota</taxon>
        <taxon>Lepidoptera</taxon>
        <taxon>Glossata</taxon>
        <taxon>Ditrysia</taxon>
        <taxon>Tortricoidea</taxon>
        <taxon>Tortricidae</taxon>
        <taxon>Tortricinae</taxon>
        <taxon>Choristoneura</taxon>
    </lineage>
</organism>
<dbReference type="EMBL" id="CM046107">
    <property type="protein sequence ID" value="KAI8432026.1"/>
    <property type="molecule type" value="Genomic_DNA"/>
</dbReference>
<gene>
    <name evidence="1" type="ORF">MSG28_004552</name>
</gene>
<proteinExistence type="predicted"/>
<evidence type="ECO:0000313" key="1">
    <source>
        <dbReference type="EMBL" id="KAI8432026.1"/>
    </source>
</evidence>
<keyword evidence="2" id="KW-1185">Reference proteome</keyword>
<dbReference type="Proteomes" id="UP001064048">
    <property type="component" value="Chromosome 7"/>
</dbReference>
<name>A0ACC0K6A1_CHOFU</name>
<evidence type="ECO:0000313" key="2">
    <source>
        <dbReference type="Proteomes" id="UP001064048"/>
    </source>
</evidence>
<accession>A0ACC0K6A1</accession>
<comment type="caution">
    <text evidence="1">The sequence shown here is derived from an EMBL/GenBank/DDBJ whole genome shotgun (WGS) entry which is preliminary data.</text>
</comment>
<reference evidence="1 2" key="1">
    <citation type="journal article" date="2022" name="Genome Biol. Evol.">
        <title>The Spruce Budworm Genome: Reconstructing the Evolutionary History of Antifreeze Proteins.</title>
        <authorList>
            <person name="Beliveau C."/>
            <person name="Gagne P."/>
            <person name="Picq S."/>
            <person name="Vernygora O."/>
            <person name="Keeling C.I."/>
            <person name="Pinkney K."/>
            <person name="Doucet D."/>
            <person name="Wen F."/>
            <person name="Johnston J.S."/>
            <person name="Maaroufi H."/>
            <person name="Boyle B."/>
            <person name="Laroche J."/>
            <person name="Dewar K."/>
            <person name="Juretic N."/>
            <person name="Blackburn G."/>
            <person name="Nisole A."/>
            <person name="Brunet B."/>
            <person name="Brandao M."/>
            <person name="Lumley L."/>
            <person name="Duan J."/>
            <person name="Quan G."/>
            <person name="Lucarotti C.J."/>
            <person name="Roe A.D."/>
            <person name="Sperling F.A.H."/>
            <person name="Levesque R.C."/>
            <person name="Cusson M."/>
        </authorList>
    </citation>
    <scope>NUCLEOTIDE SEQUENCE [LARGE SCALE GENOMIC DNA]</scope>
    <source>
        <strain evidence="1">Glfc:IPQL:Cfum</strain>
    </source>
</reference>
<sequence length="3617" mass="402713">MSKIVFKINGKQYEVDGNYGPDVSLNEFIRTVADLRGTKAMCHEGGCGACVVAIRAAAPPTNEMRTFAVNSCLVSVLSCHGWEVTTVEGIGNRTIGYHDIQSRLAKFNGTQCGYCTPGWVMNMYSLSKSKNDNLTMSEIENSFAGNICRCTGYRPIADAFKTFATDVDKKLLSKLCDLEDLSILKSCGVSCAKKCPHKKNNDQNLSKKENDDDWCELTKSDNNMIQINCKNNKWSKAFTLEDVFKAMKDDHDYKLIAGNTGQGYILDVNLILGAGMPLTEMMELFLELSKKNEDFSYLQQFYDHMDLVAHIPVRNIGTIGAEALDKKVAMSLPDFLSSDLKGKVLLNIMPRSQNAHAVVNAGFLLRFHRNSQLLENVSIVYGSIAPNFIHASKTEAALVGKNPFTNETLQLAVNTLFEEIHPEEAPPEPSAAYRRMLAVALYYKYRSGGDAIKRIISQGSQTFDTDKSVWPLNQPVPKLEALVQCSGEATFANDLPKQENEVFAAFVTANVVAGSVIDNFDASEALKVPGVIAFYSAKDIPGENCFTPANVPFMTAREEILCSGKVEFNGQPAGIIVANREKIANKAAKLVKINYAGINNNKPLLTIDDVLKSPEKNKRVVLSREVEPTEIGNDVRCIIQGEFKIESQYHYTMEPQTTVVKPTEDGIEVYSATQWLDLTNIAIAQCLKVPVNSVNVIVRRVGGAYGSKISRAAQIACACALVSHFLGTTCRFILPLQTNMRSVGKRLPTTCNFEAGVNLEGGIQHMKLSFYQDCGHIFNEVIAPITVEHVRNCYNAKRWKIEANSVATDTASNTWCRAPASTEGVAIIEHIMERIAFNLNKDSLQIRLANMRKGNAIPEMFDQLKRDSNFDQRQEEVKKFNEENRWRKRALNLLPIEVDVFYLGNYNAVISIYHGDGSVVVTHGGIEMGQGINTKAAQVCAYILGIPLEKVSVKPSTSFTSPNAIVTGGSIGSECVAFAVKKASEILMERFKPIKDKMEKYSWEELINQAYAANVDLQASYMMSPKDNIKPYNVQAVCALEVEVDILTGNHDVRRVDLLEDTGRSLSPEIDVAQLQHQKKLEMSKILFKINGKQYEADGKYGPDVSLNEFIRTVADLRGTKAMCHEGGCGACVVAIRAAAPPTNEMRTFAVNSCLVSILSCHGWEITTVEGIGNRTMGYHDIQTRLAKFNGTQCGYCTPGWIMNMYSLYNAKNGKLTTKEIENSFAGNLCRCTGYRPIADAFKTFASDADCNLVDKLTDLEDLGMFKPCGVNCTKKCPHKNKENDILLGKLNLNQDKDTPEDDWCVVEDSDNKLTVLEYGAQKWYKAFTLEHVFKIMAMCKEYKLIAGNTGQGVYHVESYPSNVIDIFSVAEIKGYVIDVNLILGAGMTLTDMMELFLDLSSRNEEFSYLKQFHEHMDLVAHIPVRNIMPRSQNAHAVVNAGFMFKFKRDTTIIEKVSMIFGSISASFIHASKTEALLIGKDLFTNETLQIAAKSLFDEILPEEAPPEPSAAYRRMLAVSLYYKAILYLCPEDKLDPKHRSGGTAIKRNTSKGTQMFDTDKSVWPLNQPVPKIEALVQCSGEANFANDLPSKVGEVYGAFVCADANSGSIISGFDATEAMKITGVVAFYTAQNIPGDNVFTPLNVPLIQATEEILCSKEVKFYGQPAAIIVANREKIANRAAKLVKVKYASINKNRPLLTPQDVLKSPERSKRVTNNKTVEPVDVGHDVKLVLKGELNLETQYHYYMEPQTCVVKPTEDGIEVYSATQWLDLTNVAVAQCLKVPANSVNVIVRRVGGSYGGKITRSVQIACAAAIVSHLQGKTCRFVVPLQTNIKIAGKRIPTHSNFEVGVNNEGEIQYLRNIFYQDNGCAPNETIGHLTLNHFLNCYDTKRWYIEANTSTEGVAMIENIIEIIAHNLGKDPMEIRAKNMAKGNNPIPELIDQLKQDSNYEARLKEIVGFNGNNRWRKRAMKIIPMTYELFYFGNYNSIVSVLHGDGSVVITHGGIEMGQGINTKVAQVAAYILGVSLDKVSIKPSTSFISPNTMTTGASIGSECVVFATMKACEILIKRFEPIREKMGKPSWEELVEKVFKAGIDLQASHMFSNNDGVKPYFIYGVVALELEVDILTGNHDVRRVDLLEDTGRSLSPEIDIGQIEGAFVMGLGYFTSEKTIYDPESGRLLTDRTWTYKPPGIKDIPADFRVYFKRNAGNPYGVLQSKADGKYGPDVSLNEFIRTVADLRGTKAMCHEGGCGACVVAIRAAAPPTNEMRTFAVNSCLVSILSCHGWEITTVEGIGNRTMGYHDIQTRLAKFNGTQCGYCTPGWIMNMYSLYNAKNGKLTTKEIENSFAGNLCRCTGYRPIADAFKTFASDADCNLVDKLTDLEDLGMFKPCGVNCTKKCPHKNKENDILLGKLNLNQDKDTPEDDWCVVEDSDNKLTVLEYGAQKWYKAFTLEHVFKIMAMCKEYKLIAGNTGQGKHFFKLKNIIRLNAKYIACIYFLGVYHVESYPSNVIDIFSVAEIKGYVIDVNLILGAGMTLTDMMELFLDLSSRNEEFSYLKQFHEHMDLVAHIPVRNVNWNYWRKFVYEIMPRSQNAHAVVNAGFMFKFKRDTTIIEKVSLIFGSISASFIHASKTEALLIGKDLFTNETLQIAAKSLFDEILPEEAPPEPSAAYRRMLAVSLYYKAILYLCPEDKLDPKHRSGGTAIKRNTSKGTQMFDTDKSVWPLNQPVPKIEALVQCSGEANFANDLPSKVGEVYGAFVCADANSGSIISGFDATEAMKITGVVAFYTAQNIPGDNVFTPLNVPLIQATEEILCSKEVKFYGQPAAIIVANREKIANRAAKLVKVKYASINKNRPLLTPQDVLKSPERSKRVTNNKTVEPVDVGHDVKLVLKGELNLETQYHYYMEPQTCVVKPTEDDFRKKINSFTIILNARDFHIPITNFYAFLASTEGVAMIENIIEIIAHNLGKDPMEIRAKNMAKGNNPIPELIDQLKQDSNYEARLKEIVGFNGNNRWRKRAMKIIPMTYELFYFGNYNSIVSVLHGDGSVVITHGGIEMGQGINTKVAQVAAYILGVSLDKVSIKPSTSFISPNTMTTGASIGSECVVFATMKACEILMKRFEPIREKMGKPSWEELVEKVFKAGIDLQASHMFSNNDGVKPYFIYGVVALELEVDILTGNHDVRRVDLLEDTGRSLSPEIDIGQEMALSKKTDVRQMWEKIPFALDFKIYLFNYTNAAEVQKGAIPIVKEIGPYYFEEWKEKVEVEENDEDDTINYKKLDVFLFKPEQSGPGLTGEEIITMPNPFMVGMATVVHRDKPAMLNMINKAFAGIFDNPEDIFFRVKALDILFRGIIINCARTEFAPKAVCTALKKEANVMDVGQVIAVDGKPQQEIWRDHCNEYSGTDGTVFPPFLTEKDRLQSFSGDLCRSFKPWYQKKTSYRGIKTNRYIANIGDFANDPELQCFCDTPDTCPPKGLMDLTKCLGAPMFVSMPHFLDCDPSVQKNVKGLTPDANEHGIEIDFEPISGTPMEARQRIQFNMRLLKTDKLELFKDLPDTIAPLFWIEEGLALNKTFVNMLKHQLFWPKRAVGVLKWLLVSFGILGALGGAVFHFKGRVKAGI</sequence>
<protein>
    <submittedName>
        <fullName evidence="1">Uncharacterized protein</fullName>
    </submittedName>
</protein>